<dbReference type="Gene3D" id="3.40.50.920">
    <property type="match status" value="1"/>
</dbReference>
<dbReference type="SMART" id="SM00861">
    <property type="entry name" value="Transket_pyr"/>
    <property type="match status" value="1"/>
</dbReference>
<evidence type="ECO:0000259" key="4">
    <source>
        <dbReference type="SMART" id="SM00861"/>
    </source>
</evidence>
<keyword evidence="6" id="KW-1185">Reference proteome</keyword>
<evidence type="ECO:0000313" key="5">
    <source>
        <dbReference type="EMBL" id="GCL36913.1"/>
    </source>
</evidence>
<comment type="caution">
    <text evidence="5">The sequence shown here is derived from an EMBL/GenBank/DDBJ whole genome shotgun (WGS) entry which is preliminary data.</text>
</comment>
<dbReference type="SUPFAM" id="SSF52922">
    <property type="entry name" value="TK C-terminal domain-like"/>
    <property type="match status" value="1"/>
</dbReference>
<evidence type="ECO:0000256" key="1">
    <source>
        <dbReference type="ARBA" id="ARBA00001964"/>
    </source>
</evidence>
<dbReference type="CDD" id="cd07033">
    <property type="entry name" value="TPP_PYR_DXS_TK_like"/>
    <property type="match status" value="1"/>
</dbReference>
<dbReference type="InterPro" id="IPR005475">
    <property type="entry name" value="Transketolase-like_Pyr-bd"/>
</dbReference>
<dbReference type="InterPro" id="IPR033248">
    <property type="entry name" value="Transketolase_C"/>
</dbReference>
<dbReference type="PANTHER" id="PTHR43825">
    <property type="entry name" value="PYRUVATE DEHYDROGENASE E1 COMPONENT"/>
    <property type="match status" value="1"/>
</dbReference>
<reference evidence="6" key="1">
    <citation type="submission" date="2019-02" db="EMBL/GenBank/DDBJ databases">
        <title>Draft genome sequence of Sphaerospermopsis reniformis NIES-1949.</title>
        <authorList>
            <person name="Yamaguchi H."/>
            <person name="Suzuki S."/>
            <person name="Kawachi M."/>
        </authorList>
    </citation>
    <scope>NUCLEOTIDE SEQUENCE [LARGE SCALE GENOMIC DNA]</scope>
    <source>
        <strain evidence="6">NIES-1949</strain>
    </source>
</reference>
<protein>
    <submittedName>
        <fullName evidence="5">Transketolase-like protein</fullName>
    </submittedName>
</protein>
<gene>
    <name evidence="5" type="ORF">SR1949_20190</name>
</gene>
<dbReference type="InterPro" id="IPR029061">
    <property type="entry name" value="THDP-binding"/>
</dbReference>
<evidence type="ECO:0000256" key="3">
    <source>
        <dbReference type="ARBA" id="ARBA00023052"/>
    </source>
</evidence>
<dbReference type="AlphaFoldDB" id="A0A479ZZN9"/>
<dbReference type="FunFam" id="3.40.50.970:FF:000129">
    <property type="entry name" value="Transketolase"/>
    <property type="match status" value="1"/>
</dbReference>
<feature type="domain" description="Transketolase-like pyrimidine-binding" evidence="4">
    <location>
        <begin position="1"/>
        <end position="163"/>
    </location>
</feature>
<dbReference type="SUPFAM" id="SSF52518">
    <property type="entry name" value="Thiamin diphosphate-binding fold (THDP-binding)"/>
    <property type="match status" value="1"/>
</dbReference>
<name>A0A479ZZN9_9CYAN</name>
<dbReference type="InterPro" id="IPR051157">
    <property type="entry name" value="PDH/Transketolase"/>
</dbReference>
<accession>A0A479ZZN9</accession>
<dbReference type="Pfam" id="PF02780">
    <property type="entry name" value="Transketolase_C"/>
    <property type="match status" value="1"/>
</dbReference>
<comment type="similarity">
    <text evidence="2">Belongs to the transketolase family.</text>
</comment>
<dbReference type="Pfam" id="PF02779">
    <property type="entry name" value="Transket_pyr"/>
    <property type="match status" value="1"/>
</dbReference>
<dbReference type="RefSeq" id="WP_137667290.1">
    <property type="nucleotide sequence ID" value="NZ_BJCE01000055.1"/>
</dbReference>
<proteinExistence type="inferred from homology"/>
<evidence type="ECO:0000313" key="6">
    <source>
        <dbReference type="Proteomes" id="UP000300142"/>
    </source>
</evidence>
<dbReference type="InterPro" id="IPR009014">
    <property type="entry name" value="Transketo_C/PFOR_II"/>
</dbReference>
<dbReference type="Proteomes" id="UP000300142">
    <property type="component" value="Unassembled WGS sequence"/>
</dbReference>
<comment type="cofactor">
    <cofactor evidence="1">
        <name>thiamine diphosphate</name>
        <dbReference type="ChEBI" id="CHEBI:58937"/>
    </cofactor>
</comment>
<dbReference type="Gene3D" id="3.40.50.970">
    <property type="match status" value="1"/>
</dbReference>
<dbReference type="PANTHER" id="PTHR43825:SF5">
    <property type="entry name" value="HYPOTHETICAL TRANSKETOLASE FAMILY PROTEIN"/>
    <property type="match status" value="1"/>
</dbReference>
<evidence type="ECO:0000256" key="2">
    <source>
        <dbReference type="ARBA" id="ARBA00007131"/>
    </source>
</evidence>
<organism evidence="5 6">
    <name type="scientific">Sphaerospermopsis reniformis</name>
    <dbReference type="NCBI Taxonomy" id="531300"/>
    <lineage>
        <taxon>Bacteria</taxon>
        <taxon>Bacillati</taxon>
        <taxon>Cyanobacteriota</taxon>
        <taxon>Cyanophyceae</taxon>
        <taxon>Nostocales</taxon>
        <taxon>Aphanizomenonaceae</taxon>
        <taxon>Sphaerospermopsis</taxon>
    </lineage>
</organism>
<sequence length="312" mass="34114">MRNAFIQRLLELAESDPRIMLLTGDLGFGVFEKFAQRYPKQFLNVGVAEQNLTGLATGLALEGRIPFTYSLANFPTLRCLEQIRNDACYHNANVKIVCMGGGFSYGALGISHHATEDLSILRALPDITIVAPGDDWEASEATSSLANTQGTCYLRLDKSSAGMTNQHQEVFTLGKARKLRDGSDITLISIGGILNETLKAAKLLAEKGIESRVISLHTLKPLDKEVIFDAAKNTRGIVTIEENTIQGGLGGAVAEVCLENGIIPQIFCRIGLPDCFSSLVGSQDYLRSQYKMSAEHIYNKLLMRLNSTDKQK</sequence>
<keyword evidence="3" id="KW-0786">Thiamine pyrophosphate</keyword>
<dbReference type="EMBL" id="BJCE01000055">
    <property type="protein sequence ID" value="GCL36913.1"/>
    <property type="molecule type" value="Genomic_DNA"/>
</dbReference>